<dbReference type="PROSITE" id="PS00764">
    <property type="entry name" value="ENDONUCLEASE_III_1"/>
    <property type="match status" value="1"/>
</dbReference>
<organism evidence="16 17">
    <name type="scientific">Gramella jeungdoensis</name>
    <dbReference type="NCBI Taxonomy" id="708091"/>
    <lineage>
        <taxon>Bacteria</taxon>
        <taxon>Pseudomonadati</taxon>
        <taxon>Bacteroidota</taxon>
        <taxon>Flavobacteriia</taxon>
        <taxon>Flavobacteriales</taxon>
        <taxon>Flavobacteriaceae</taxon>
        <taxon>Christiangramia</taxon>
    </lineage>
</organism>
<evidence type="ECO:0000256" key="5">
    <source>
        <dbReference type="ARBA" id="ARBA00022023"/>
    </source>
</evidence>
<evidence type="ECO:0000256" key="3">
    <source>
        <dbReference type="ARBA" id="ARBA00008343"/>
    </source>
</evidence>
<evidence type="ECO:0000256" key="12">
    <source>
        <dbReference type="ARBA" id="ARBA00023204"/>
    </source>
</evidence>
<sequence>MDFSKRLTHWYLQNKRDLPWRNTHEPYHIWLSEIMLQQTRIEQGLPYYYKFTEAFPRVFDLADASTDEVLKLWQGLGYYSRARNLHETAKYVANELDGKFPESYKGLIKLKGVGDYTASAIASICYNEPVAVVDGNVYRVLSRIFGIDTPINSTKGIKEFKALAMELLDREDPATFNQALMEFGALHCKPQNPACEVCPFNDKCIALKEHKVKELPVKLKKAKVKKRYFNYLVFDLENNKTVLEQRKGKGIWNGLYQFPLVESERPIGEDELRSLDAFKKELGKEDFSVELFNREPVVHKLSHQHLYTCFWLVNSSGISKEAIKLEEVLDYPVPVLIENFLNEYLPEEYK</sequence>
<evidence type="ECO:0000256" key="9">
    <source>
        <dbReference type="ARBA" id="ARBA00022801"/>
    </source>
</evidence>
<comment type="function">
    <text evidence="2">Adenine glycosylase active on G-A mispairs. MutY also corrects error-prone DNA synthesis past GO lesions which are due to the oxidatively damaged form of guanine: 7,8-dihydro-8-oxoguanine (8-oxo-dGTP).</text>
</comment>
<evidence type="ECO:0000313" key="16">
    <source>
        <dbReference type="EMBL" id="MCM8570930.1"/>
    </source>
</evidence>
<keyword evidence="10 14" id="KW-0408">Iron</keyword>
<dbReference type="PANTHER" id="PTHR42944:SF1">
    <property type="entry name" value="ADENINE DNA GLYCOSYLASE"/>
    <property type="match status" value="1"/>
</dbReference>
<keyword evidence="9" id="KW-0378">Hydrolase</keyword>
<evidence type="ECO:0000256" key="8">
    <source>
        <dbReference type="ARBA" id="ARBA00022763"/>
    </source>
</evidence>
<dbReference type="CDD" id="cd00056">
    <property type="entry name" value="ENDO3c"/>
    <property type="match status" value="1"/>
</dbReference>
<evidence type="ECO:0000256" key="14">
    <source>
        <dbReference type="RuleBase" id="RU365096"/>
    </source>
</evidence>
<dbReference type="SMART" id="SM00478">
    <property type="entry name" value="ENDO3c"/>
    <property type="match status" value="1"/>
</dbReference>
<dbReference type="Gene3D" id="1.10.340.30">
    <property type="entry name" value="Hypothetical protein, domain 2"/>
    <property type="match status" value="1"/>
</dbReference>
<dbReference type="Pfam" id="PF10576">
    <property type="entry name" value="EndIII_4Fe-2S"/>
    <property type="match status" value="1"/>
</dbReference>
<feature type="domain" description="HhH-GPD" evidence="15">
    <location>
        <begin position="35"/>
        <end position="186"/>
    </location>
</feature>
<dbReference type="InterPro" id="IPR004035">
    <property type="entry name" value="Endouclease-III_FeS-bd_BS"/>
</dbReference>
<dbReference type="InterPro" id="IPR015797">
    <property type="entry name" value="NUDIX_hydrolase-like_dom_sf"/>
</dbReference>
<evidence type="ECO:0000256" key="11">
    <source>
        <dbReference type="ARBA" id="ARBA00023014"/>
    </source>
</evidence>
<dbReference type="EC" id="3.2.2.31" evidence="4 14"/>
<dbReference type="InterPro" id="IPR023170">
    <property type="entry name" value="HhH_base_excis_C"/>
</dbReference>
<comment type="similarity">
    <text evidence="3 14">Belongs to the Nth/MutY family.</text>
</comment>
<evidence type="ECO:0000256" key="13">
    <source>
        <dbReference type="ARBA" id="ARBA00023295"/>
    </source>
</evidence>
<dbReference type="Pfam" id="PF14815">
    <property type="entry name" value="NUDIX_4"/>
    <property type="match status" value="1"/>
</dbReference>
<dbReference type="EMBL" id="JAMSCK010000007">
    <property type="protein sequence ID" value="MCM8570930.1"/>
    <property type="molecule type" value="Genomic_DNA"/>
</dbReference>
<dbReference type="Gene3D" id="1.10.1670.10">
    <property type="entry name" value="Helix-hairpin-Helix base-excision DNA repair enzymes (C-terminal)"/>
    <property type="match status" value="1"/>
</dbReference>
<keyword evidence="6" id="KW-0004">4Fe-4S</keyword>
<dbReference type="PANTHER" id="PTHR42944">
    <property type="entry name" value="ADENINE DNA GLYCOSYLASE"/>
    <property type="match status" value="1"/>
</dbReference>
<proteinExistence type="inferred from homology"/>
<keyword evidence="13 14" id="KW-0326">Glycosidase</keyword>
<accession>A0ABT0Z6V7</accession>
<dbReference type="SMART" id="SM00525">
    <property type="entry name" value="FES"/>
    <property type="match status" value="1"/>
</dbReference>
<name>A0ABT0Z6V7_9FLAO</name>
<evidence type="ECO:0000256" key="7">
    <source>
        <dbReference type="ARBA" id="ARBA00022723"/>
    </source>
</evidence>
<dbReference type="Pfam" id="PF00730">
    <property type="entry name" value="HhH-GPD"/>
    <property type="match status" value="1"/>
</dbReference>
<evidence type="ECO:0000256" key="4">
    <source>
        <dbReference type="ARBA" id="ARBA00012045"/>
    </source>
</evidence>
<evidence type="ECO:0000256" key="10">
    <source>
        <dbReference type="ARBA" id="ARBA00023004"/>
    </source>
</evidence>
<keyword evidence="12" id="KW-0234">DNA repair</keyword>
<dbReference type="RefSeq" id="WP_252115634.1">
    <property type="nucleotide sequence ID" value="NZ_JAMSCK010000007.1"/>
</dbReference>
<keyword evidence="7" id="KW-0479">Metal-binding</keyword>
<dbReference type="InterPro" id="IPR003265">
    <property type="entry name" value="HhH-GPD_domain"/>
</dbReference>
<comment type="cofactor">
    <cofactor evidence="14">
        <name>[4Fe-4S] cluster</name>
        <dbReference type="ChEBI" id="CHEBI:49883"/>
    </cofactor>
    <text evidence="14">Binds 1 [4Fe-4S] cluster.</text>
</comment>
<dbReference type="InterPro" id="IPR011257">
    <property type="entry name" value="DNA_glycosylase"/>
</dbReference>
<dbReference type="InterPro" id="IPR000445">
    <property type="entry name" value="HhH_motif"/>
</dbReference>
<evidence type="ECO:0000256" key="1">
    <source>
        <dbReference type="ARBA" id="ARBA00000843"/>
    </source>
</evidence>
<reference evidence="16" key="1">
    <citation type="submission" date="2022-06" db="EMBL/GenBank/DDBJ databases">
        <title>Gramella sediminis sp. nov., isolated from deep-sea sediment of the Indian Ocean.</title>
        <authorList>
            <person name="Yang L."/>
        </authorList>
    </citation>
    <scope>NUCLEOTIDE SEQUENCE</scope>
    <source>
        <strain evidence="16">HMD3159</strain>
    </source>
</reference>
<keyword evidence="11" id="KW-0411">Iron-sulfur</keyword>
<evidence type="ECO:0000313" key="17">
    <source>
        <dbReference type="Proteomes" id="UP001155077"/>
    </source>
</evidence>
<gene>
    <name evidence="16" type="primary">mutY</name>
    <name evidence="16" type="ORF">NE848_16150</name>
</gene>
<dbReference type="InterPro" id="IPR003651">
    <property type="entry name" value="Endonuclease3_FeS-loop_motif"/>
</dbReference>
<evidence type="ECO:0000256" key="2">
    <source>
        <dbReference type="ARBA" id="ARBA00002933"/>
    </source>
</evidence>
<keyword evidence="17" id="KW-1185">Reference proteome</keyword>
<dbReference type="NCBIfam" id="TIGR01084">
    <property type="entry name" value="mutY"/>
    <property type="match status" value="1"/>
</dbReference>
<dbReference type="InterPro" id="IPR029119">
    <property type="entry name" value="MutY_C"/>
</dbReference>
<comment type="catalytic activity">
    <reaction evidence="1 14">
        <text>Hydrolyzes free adenine bases from 7,8-dihydro-8-oxoguanine:adenine mismatched double-stranded DNA, leaving an apurinic site.</text>
        <dbReference type="EC" id="3.2.2.31"/>
    </reaction>
</comment>
<dbReference type="SUPFAM" id="SSF55811">
    <property type="entry name" value="Nudix"/>
    <property type="match status" value="1"/>
</dbReference>
<evidence type="ECO:0000259" key="15">
    <source>
        <dbReference type="SMART" id="SM00478"/>
    </source>
</evidence>
<dbReference type="InterPro" id="IPR044298">
    <property type="entry name" value="MIG/MutY"/>
</dbReference>
<protein>
    <recommendedName>
        <fullName evidence="5 14">Adenine DNA glycosylase</fullName>
        <ecNumber evidence="4 14">3.2.2.31</ecNumber>
    </recommendedName>
</protein>
<evidence type="ECO:0000256" key="6">
    <source>
        <dbReference type="ARBA" id="ARBA00022485"/>
    </source>
</evidence>
<dbReference type="InterPro" id="IPR005760">
    <property type="entry name" value="A/G_AdeGlyc_MutY"/>
</dbReference>
<dbReference type="SUPFAM" id="SSF48150">
    <property type="entry name" value="DNA-glycosylase"/>
    <property type="match status" value="1"/>
</dbReference>
<dbReference type="Pfam" id="PF00633">
    <property type="entry name" value="HHH"/>
    <property type="match status" value="1"/>
</dbReference>
<comment type="caution">
    <text evidence="16">The sequence shown here is derived from an EMBL/GenBank/DDBJ whole genome shotgun (WGS) entry which is preliminary data.</text>
</comment>
<keyword evidence="8 14" id="KW-0227">DNA damage</keyword>
<dbReference type="CDD" id="cd03431">
    <property type="entry name" value="NUDIX_DNA_Glycosylase_C-MutY"/>
    <property type="match status" value="1"/>
</dbReference>
<dbReference type="Proteomes" id="UP001155077">
    <property type="component" value="Unassembled WGS sequence"/>
</dbReference>
<dbReference type="Gene3D" id="3.90.79.10">
    <property type="entry name" value="Nucleoside Triphosphate Pyrophosphohydrolase"/>
    <property type="match status" value="1"/>
</dbReference>